<dbReference type="GO" id="GO:0005663">
    <property type="term" value="C:DNA replication factor C complex"/>
    <property type="evidence" value="ECO:0007669"/>
    <property type="project" value="InterPro"/>
</dbReference>
<dbReference type="Pfam" id="PF00533">
    <property type="entry name" value="BRCT"/>
    <property type="match status" value="1"/>
</dbReference>
<evidence type="ECO:0000256" key="10">
    <source>
        <dbReference type="PIRNR" id="PIRNR036578"/>
    </source>
</evidence>
<dbReference type="PANTHER" id="PTHR23389:SF6">
    <property type="entry name" value="REPLICATION FACTOR C SUBUNIT 1"/>
    <property type="match status" value="1"/>
</dbReference>
<evidence type="ECO:0000256" key="1">
    <source>
        <dbReference type="ARBA" id="ARBA00004123"/>
    </source>
</evidence>
<dbReference type="Gene3D" id="3.40.50.10190">
    <property type="entry name" value="BRCT domain"/>
    <property type="match status" value="1"/>
</dbReference>
<dbReference type="SUPFAM" id="SSF48019">
    <property type="entry name" value="post-AAA+ oligomerization domain-like"/>
    <property type="match status" value="1"/>
</dbReference>
<dbReference type="Gene3D" id="1.20.272.10">
    <property type="match status" value="1"/>
</dbReference>
<evidence type="ECO:0000313" key="14">
    <source>
        <dbReference type="Proteomes" id="UP000198372"/>
    </source>
</evidence>
<dbReference type="FunFam" id="1.10.8.60:FF:000021">
    <property type="entry name" value="Replication factor C subunit 1"/>
    <property type="match status" value="1"/>
</dbReference>
<evidence type="ECO:0000256" key="7">
    <source>
        <dbReference type="ARBA" id="ARBA00022840"/>
    </source>
</evidence>
<dbReference type="STRING" id="269621.A0A238FK42"/>
<dbReference type="SUPFAM" id="SSF52113">
    <property type="entry name" value="BRCT domain"/>
    <property type="match status" value="1"/>
</dbReference>
<feature type="compositionally biased region" description="Acidic residues" evidence="11">
    <location>
        <begin position="820"/>
        <end position="837"/>
    </location>
</feature>
<dbReference type="EMBL" id="FMSP01000007">
    <property type="protein sequence ID" value="SCV71538.1"/>
    <property type="molecule type" value="Genomic_DNA"/>
</dbReference>
<dbReference type="InterPro" id="IPR013725">
    <property type="entry name" value="DNA_replication_fac_RFC1_C"/>
</dbReference>
<keyword evidence="9 10" id="KW-0539">Nucleus</keyword>
<dbReference type="CDD" id="cd00009">
    <property type="entry name" value="AAA"/>
    <property type="match status" value="1"/>
</dbReference>
<evidence type="ECO:0000259" key="12">
    <source>
        <dbReference type="PROSITE" id="PS50172"/>
    </source>
</evidence>
<dbReference type="Pfam" id="PF25361">
    <property type="entry name" value="AAA_lid_RFC1"/>
    <property type="match status" value="1"/>
</dbReference>
<dbReference type="Proteomes" id="UP000198372">
    <property type="component" value="Unassembled WGS sequence"/>
</dbReference>
<accession>A0A238FK42</accession>
<evidence type="ECO:0000256" key="9">
    <source>
        <dbReference type="ARBA" id="ARBA00023242"/>
    </source>
</evidence>
<evidence type="ECO:0000256" key="8">
    <source>
        <dbReference type="ARBA" id="ARBA00023125"/>
    </source>
</evidence>
<dbReference type="CDD" id="cd18140">
    <property type="entry name" value="HLD_clamp_RFC"/>
    <property type="match status" value="1"/>
</dbReference>
<dbReference type="PANTHER" id="PTHR23389">
    <property type="entry name" value="CHROMOSOME TRANSMISSION FIDELITY FACTOR 18"/>
    <property type="match status" value="1"/>
</dbReference>
<dbReference type="OrthoDB" id="446168at2759"/>
<keyword evidence="6 10" id="KW-0547">Nucleotide-binding</keyword>
<keyword evidence="8" id="KW-0238">DNA-binding</keyword>
<dbReference type="FunFam" id="3.40.50.10190:FF:000001">
    <property type="entry name" value="Replication factor C subunit 1"/>
    <property type="match status" value="1"/>
</dbReference>
<comment type="subcellular location">
    <subcellularLocation>
        <location evidence="1 10">Nucleus</location>
    </subcellularLocation>
</comment>
<dbReference type="InterPro" id="IPR003959">
    <property type="entry name" value="ATPase_AAA_core"/>
</dbReference>
<feature type="compositionally biased region" description="Polar residues" evidence="11">
    <location>
        <begin position="38"/>
        <end position="49"/>
    </location>
</feature>
<feature type="compositionally biased region" description="Acidic residues" evidence="11">
    <location>
        <begin position="65"/>
        <end position="80"/>
    </location>
</feature>
<dbReference type="PIRSF" id="PIRSF036578">
    <property type="entry name" value="RFC1"/>
    <property type="match status" value="1"/>
</dbReference>
<comment type="similarity">
    <text evidence="2 10">Belongs to the activator 1 large subunit family.</text>
</comment>
<keyword evidence="14" id="KW-1185">Reference proteome</keyword>
<dbReference type="GO" id="GO:0003689">
    <property type="term" value="F:DNA clamp loader activity"/>
    <property type="evidence" value="ECO:0007669"/>
    <property type="project" value="UniProtKB-UniRule"/>
</dbReference>
<gene>
    <name evidence="13" type="ORF">BQ2448_3126</name>
</gene>
<evidence type="ECO:0000256" key="5">
    <source>
        <dbReference type="ARBA" id="ARBA00022705"/>
    </source>
</evidence>
<feature type="region of interest" description="Disordered" evidence="11">
    <location>
        <begin position="820"/>
        <end position="867"/>
    </location>
</feature>
<dbReference type="FunFam" id="1.20.272.10:FF:000005">
    <property type="entry name" value="Replication factor C subunit 1"/>
    <property type="match status" value="1"/>
</dbReference>
<proteinExistence type="inferred from homology"/>
<reference evidence="14" key="1">
    <citation type="submission" date="2016-09" db="EMBL/GenBank/DDBJ databases">
        <authorList>
            <person name="Jeantristanb JTB J.-T."/>
            <person name="Ricardo R."/>
        </authorList>
    </citation>
    <scope>NUCLEOTIDE SEQUENCE [LARGE SCALE GENOMIC DNA]</scope>
</reference>
<dbReference type="GO" id="GO:0006271">
    <property type="term" value="P:DNA strand elongation involved in DNA replication"/>
    <property type="evidence" value="ECO:0007669"/>
    <property type="project" value="UniProtKB-ARBA"/>
</dbReference>
<feature type="compositionally biased region" description="Acidic residues" evidence="11">
    <location>
        <begin position="111"/>
        <end position="122"/>
    </location>
</feature>
<dbReference type="GO" id="GO:0005634">
    <property type="term" value="C:nucleus"/>
    <property type="evidence" value="ECO:0007669"/>
    <property type="project" value="UniProtKB-SubCell"/>
</dbReference>
<dbReference type="Gene3D" id="1.10.8.60">
    <property type="match status" value="1"/>
</dbReference>
<dbReference type="AlphaFoldDB" id="A0A238FK42"/>
<dbReference type="GO" id="GO:0005524">
    <property type="term" value="F:ATP binding"/>
    <property type="evidence" value="ECO:0007669"/>
    <property type="project" value="UniProtKB-UniRule"/>
</dbReference>
<dbReference type="GO" id="GO:0006281">
    <property type="term" value="P:DNA repair"/>
    <property type="evidence" value="ECO:0007669"/>
    <property type="project" value="InterPro"/>
</dbReference>
<dbReference type="SMART" id="SM00292">
    <property type="entry name" value="BRCT"/>
    <property type="match status" value="1"/>
</dbReference>
<dbReference type="InterPro" id="IPR036420">
    <property type="entry name" value="BRCT_dom_sf"/>
</dbReference>
<feature type="compositionally biased region" description="Basic residues" evidence="11">
    <location>
        <begin position="856"/>
        <end position="867"/>
    </location>
</feature>
<evidence type="ECO:0000256" key="11">
    <source>
        <dbReference type="SAM" id="MobiDB-lite"/>
    </source>
</evidence>
<dbReference type="InterPro" id="IPR047854">
    <property type="entry name" value="RFC_lid"/>
</dbReference>
<evidence type="ECO:0000313" key="13">
    <source>
        <dbReference type="EMBL" id="SCV71538.1"/>
    </source>
</evidence>
<dbReference type="Pfam" id="PF00004">
    <property type="entry name" value="AAA"/>
    <property type="match status" value="1"/>
</dbReference>
<dbReference type="GO" id="GO:0016887">
    <property type="term" value="F:ATP hydrolysis activity"/>
    <property type="evidence" value="ECO:0007669"/>
    <property type="project" value="InterPro"/>
</dbReference>
<keyword evidence="7 10" id="KW-0067">ATP-binding</keyword>
<evidence type="ECO:0000256" key="6">
    <source>
        <dbReference type="ARBA" id="ARBA00022741"/>
    </source>
</evidence>
<sequence>MSSKKSKAAATITLSSDSEDSKPITPSKTKTKIKPTMAMTTTLSSSKRSTPVKKTITASRKRDEDGDYAMDDDDDDEEEEFKPSTSNLKKKGTSGAATASSFKRKSIVPTTEEDSDDDDDDEAKGKGKAKAKVKVAPVQKKPKVEDEEDKAEAKPKPKWSYKPRAGPSAPGSKDVPVGAENCLAGLTFVFTGELDSLSREQGQELVKRYGGRVTSAPSSKTSFIVLGQDAGPKKLEMIKKHKLKTLNEDTFLELIGKRPSGAADPKFKEQQKKEEAKVQDMVKEMSKKKDGPERLNQLWTVKYAPTKLSEVCGNKSTVEKLSKWLQAWAKSLKSDFKKPGPDAMGVFRAVLISGPPGVGKTTSAHLVAKQFGYDILELNASDVRSKKLLESAFKSKTSDTTISGFFKKEDGSHQGDNLGISKKSIIIMDEVDGMSAGDRGGVGALNALIRKTKVPIIAICNDNKSPKMKPLATTCFQMIFRRPTAPEIRSRIMSIAFKEQLKIPVNAVDQLIAGSQSDIRQVVNMLSTWKLSQRATMDFDDSKKLAKMNEKNMIQTPWTLYGKLFSPGSFAPNSAMSLNEKLEVYFHDHSIMPLFVQENYLRGNFTSASRFSGKEQQLKKLELVCNAADALSDSDLIDRMIHGSEQHWSLMPTHGMLSCVRPAFYCHGGGGYPMFPAWLGKNSAQSKMQRLLGDVQIHMRLRVSGDRREIRQSYIPTLFQQVVTPIIERGAEAVPSVIETLDNYYLTKEDWDSIVELGVGDHASEPLLKKIPAAAKATFTRKYNASDHPVPFNKNSVGKPAIKIANAGPVPDLEEALLDDEEVLDSDEGEDNEDSGSDLDISKDKLIKNKATGANKKGKSAAVTKRK</sequence>
<dbReference type="SUPFAM" id="SSF52540">
    <property type="entry name" value="P-loop containing nucleoside triphosphate hydrolases"/>
    <property type="match status" value="1"/>
</dbReference>
<dbReference type="Gene3D" id="3.40.50.300">
    <property type="entry name" value="P-loop containing nucleotide triphosphate hydrolases"/>
    <property type="match status" value="1"/>
</dbReference>
<dbReference type="InterPro" id="IPR012178">
    <property type="entry name" value="RFC1"/>
</dbReference>
<evidence type="ECO:0000256" key="2">
    <source>
        <dbReference type="ARBA" id="ARBA00006116"/>
    </source>
</evidence>
<dbReference type="SMART" id="SM00382">
    <property type="entry name" value="AAA"/>
    <property type="match status" value="1"/>
</dbReference>
<feature type="domain" description="BRCT" evidence="12">
    <location>
        <begin position="178"/>
        <end position="258"/>
    </location>
</feature>
<dbReference type="InterPro" id="IPR003593">
    <property type="entry name" value="AAA+_ATPase"/>
</dbReference>
<name>A0A238FK42_9BASI</name>
<feature type="region of interest" description="Disordered" evidence="11">
    <location>
        <begin position="1"/>
        <end position="175"/>
    </location>
</feature>
<dbReference type="PROSITE" id="PS50172">
    <property type="entry name" value="BRCT"/>
    <property type="match status" value="1"/>
</dbReference>
<dbReference type="GO" id="GO:0003677">
    <property type="term" value="F:DNA binding"/>
    <property type="evidence" value="ECO:0007669"/>
    <property type="project" value="UniProtKB-KW"/>
</dbReference>
<dbReference type="FunFam" id="3.40.50.300:FF:000395">
    <property type="entry name" value="Replication factor C subunit 1"/>
    <property type="match status" value="1"/>
</dbReference>
<evidence type="ECO:0000256" key="4">
    <source>
        <dbReference type="ARBA" id="ARBA00022553"/>
    </source>
</evidence>
<dbReference type="InterPro" id="IPR027417">
    <property type="entry name" value="P-loop_NTPase"/>
</dbReference>
<dbReference type="InterPro" id="IPR008921">
    <property type="entry name" value="DNA_pol3_clamp-load_cplx_C"/>
</dbReference>
<keyword evidence="5 10" id="KW-0235">DNA replication</keyword>
<dbReference type="CDD" id="cd17752">
    <property type="entry name" value="BRCT_RFC1"/>
    <property type="match status" value="1"/>
</dbReference>
<evidence type="ECO:0000256" key="3">
    <source>
        <dbReference type="ARBA" id="ARBA00020401"/>
    </source>
</evidence>
<keyword evidence="4" id="KW-0597">Phosphoprotein</keyword>
<protein>
    <recommendedName>
        <fullName evidence="3 10">Replication factor C subunit 1</fullName>
    </recommendedName>
</protein>
<dbReference type="Pfam" id="PF08519">
    <property type="entry name" value="RFC1"/>
    <property type="match status" value="1"/>
</dbReference>
<organism evidence="13 14">
    <name type="scientific">Microbotryum intermedium</name>
    <dbReference type="NCBI Taxonomy" id="269621"/>
    <lineage>
        <taxon>Eukaryota</taxon>
        <taxon>Fungi</taxon>
        <taxon>Dikarya</taxon>
        <taxon>Basidiomycota</taxon>
        <taxon>Pucciniomycotina</taxon>
        <taxon>Microbotryomycetes</taxon>
        <taxon>Microbotryales</taxon>
        <taxon>Microbotryaceae</taxon>
        <taxon>Microbotryum</taxon>
    </lineage>
</organism>
<dbReference type="InterPro" id="IPR001357">
    <property type="entry name" value="BRCT_dom"/>
</dbReference>